<keyword evidence="3" id="KW-1185">Reference proteome</keyword>
<comment type="caution">
    <text evidence="2">The sequence shown here is derived from an EMBL/GenBank/DDBJ whole genome shotgun (WGS) entry which is preliminary data.</text>
</comment>
<gene>
    <name evidence="2" type="ORF">RXV94_01795</name>
</gene>
<protein>
    <submittedName>
        <fullName evidence="2">MbnP family protein</fullName>
    </submittedName>
</protein>
<dbReference type="EMBL" id="JAWHTF010000001">
    <property type="protein sequence ID" value="MDU8884874.1"/>
    <property type="molecule type" value="Genomic_DNA"/>
</dbReference>
<proteinExistence type="predicted"/>
<accession>A0ABU3U395</accession>
<reference evidence="2 3" key="1">
    <citation type="submission" date="2023-10" db="EMBL/GenBank/DDBJ databases">
        <title>Marimonas sp. nov. isolated from tidal mud flat.</title>
        <authorList>
            <person name="Jaincy N.J."/>
            <person name="Srinivasan S."/>
            <person name="Lee S.-S."/>
        </authorList>
    </citation>
    <scope>NUCLEOTIDE SEQUENCE [LARGE SCALE GENOMIC DNA]</scope>
    <source>
        <strain evidence="2 3">MJ-SS3</strain>
    </source>
</reference>
<dbReference type="Proteomes" id="UP001268651">
    <property type="component" value="Unassembled WGS sequence"/>
</dbReference>
<dbReference type="InterPro" id="IPR046863">
    <property type="entry name" value="MbnP-like_dom"/>
</dbReference>
<organism evidence="2 3">
    <name type="scientific">Gilvirhabdus luticola</name>
    <dbReference type="NCBI Taxonomy" id="3079858"/>
    <lineage>
        <taxon>Bacteria</taxon>
        <taxon>Pseudomonadati</taxon>
        <taxon>Bacteroidota</taxon>
        <taxon>Flavobacteriia</taxon>
        <taxon>Flavobacteriales</taxon>
        <taxon>Flavobacteriaceae</taxon>
        <taxon>Gilvirhabdus</taxon>
    </lineage>
</organism>
<sequence>MKKIIKNLWLIEIFMLLSCSNSDNNNGPIVSQDANFTFNFTHHWDGTNITNSNFNSIHFTNANGEQLSIEKLRYLISKITFQNSNGTTVVVDGYNLVDVTNNTNLSYSPNVQIPKGTYTNVSFTFGFDNEDNIDGAYADLNTEIWNVPIMLGGGYHFMQLEGKFIDDMATEVGYQYHAIRAVNNSDPNNLQFQDTFFTVDLGGVTINDNISFEIKMNIAEWFKNPIQWDLKEFHSMLMPNFGAQIMMYQNGQNVFTLGNVI</sequence>
<evidence type="ECO:0000313" key="3">
    <source>
        <dbReference type="Proteomes" id="UP001268651"/>
    </source>
</evidence>
<dbReference type="RefSeq" id="WP_316660657.1">
    <property type="nucleotide sequence ID" value="NZ_JAWHTF010000001.1"/>
</dbReference>
<feature type="domain" description="Copper-binding protein MbnP-like" evidence="1">
    <location>
        <begin position="34"/>
        <end position="228"/>
    </location>
</feature>
<evidence type="ECO:0000259" key="1">
    <source>
        <dbReference type="Pfam" id="PF20243"/>
    </source>
</evidence>
<dbReference type="Pfam" id="PF20243">
    <property type="entry name" value="MbnP"/>
    <property type="match status" value="1"/>
</dbReference>
<evidence type="ECO:0000313" key="2">
    <source>
        <dbReference type="EMBL" id="MDU8884874.1"/>
    </source>
</evidence>
<name>A0ABU3U395_9FLAO</name>